<evidence type="ECO:0000256" key="5">
    <source>
        <dbReference type="ARBA" id="ARBA00023274"/>
    </source>
</evidence>
<evidence type="ECO:0000256" key="4">
    <source>
        <dbReference type="ARBA" id="ARBA00022980"/>
    </source>
</evidence>
<gene>
    <name evidence="7" type="primary">rplR</name>
    <name evidence="8" type="ORF">ENL96_02915</name>
</gene>
<evidence type="ECO:0000256" key="6">
    <source>
        <dbReference type="ARBA" id="ARBA00035197"/>
    </source>
</evidence>
<dbReference type="PANTHER" id="PTHR12899:SF3">
    <property type="entry name" value="LARGE RIBOSOMAL SUBUNIT PROTEIN UL18M"/>
    <property type="match status" value="1"/>
</dbReference>
<keyword evidence="5 7" id="KW-0687">Ribonucleoprotein</keyword>
<evidence type="ECO:0000256" key="2">
    <source>
        <dbReference type="ARBA" id="ARBA00022730"/>
    </source>
</evidence>
<dbReference type="CDD" id="cd00432">
    <property type="entry name" value="Ribosomal_L18_L5e"/>
    <property type="match status" value="1"/>
</dbReference>
<keyword evidence="4 7" id="KW-0689">Ribosomal protein</keyword>
<dbReference type="InterPro" id="IPR057268">
    <property type="entry name" value="Ribosomal_L18"/>
</dbReference>
<comment type="subunit">
    <text evidence="7">Part of the 50S ribosomal subunit; part of the 5S rRNA/L5/L18/L25 subcomplex. Contacts the 5S and 23S rRNAs.</text>
</comment>
<dbReference type="InterPro" id="IPR004389">
    <property type="entry name" value="Ribosomal_uL18_bac-type"/>
</dbReference>
<dbReference type="AlphaFoldDB" id="A0A7C5Z3Q6"/>
<name>A0A7C5Z3Q6_UNCC3</name>
<evidence type="ECO:0000256" key="1">
    <source>
        <dbReference type="ARBA" id="ARBA00007116"/>
    </source>
</evidence>
<proteinExistence type="inferred from homology"/>
<dbReference type="GO" id="GO:0022625">
    <property type="term" value="C:cytosolic large ribosomal subunit"/>
    <property type="evidence" value="ECO:0007669"/>
    <property type="project" value="TreeGrafter"/>
</dbReference>
<accession>A0A7C5Z3Q6</accession>
<reference evidence="8" key="1">
    <citation type="journal article" date="2020" name="mSystems">
        <title>Genome- and Community-Level Interaction Insights into Carbon Utilization and Element Cycling Functions of Hydrothermarchaeota in Hydrothermal Sediment.</title>
        <authorList>
            <person name="Zhou Z."/>
            <person name="Liu Y."/>
            <person name="Xu W."/>
            <person name="Pan J."/>
            <person name="Luo Z.H."/>
            <person name="Li M."/>
        </authorList>
    </citation>
    <scope>NUCLEOTIDE SEQUENCE [LARGE SCALE GENOMIC DNA]</scope>
    <source>
        <strain evidence="8">SpSt-1042</strain>
    </source>
</reference>
<dbReference type="Gene3D" id="3.30.420.100">
    <property type="match status" value="1"/>
</dbReference>
<dbReference type="EMBL" id="DRVY01000090">
    <property type="protein sequence ID" value="HHR92439.1"/>
    <property type="molecule type" value="Genomic_DNA"/>
</dbReference>
<evidence type="ECO:0000256" key="7">
    <source>
        <dbReference type="HAMAP-Rule" id="MF_01337"/>
    </source>
</evidence>
<keyword evidence="3 7" id="KW-0694">RNA-binding</keyword>
<dbReference type="Pfam" id="PF00861">
    <property type="entry name" value="Ribosomal_L18p"/>
    <property type="match status" value="1"/>
</dbReference>
<protein>
    <recommendedName>
        <fullName evidence="6 7">Large ribosomal subunit protein uL18</fullName>
    </recommendedName>
</protein>
<comment type="similarity">
    <text evidence="1 7">Belongs to the universal ribosomal protein uL18 family.</text>
</comment>
<dbReference type="PANTHER" id="PTHR12899">
    <property type="entry name" value="39S RIBOSOMAL PROTEIN L18, MITOCHONDRIAL"/>
    <property type="match status" value="1"/>
</dbReference>
<sequence length="120" mass="13634">MGKTKQEKLLLRKKRVRKKIFGTSIRPRLSVYRSLKHIYAQIIDDSKGITLVSASSLSPEIKEDIKHTTKTECAKIVGKLLAKKALEKNIKEVVFDRNGRIYHGRIKALADSARESGLKF</sequence>
<dbReference type="NCBIfam" id="TIGR00060">
    <property type="entry name" value="L18_bact"/>
    <property type="match status" value="1"/>
</dbReference>
<comment type="caution">
    <text evidence="8">The sequence shown here is derived from an EMBL/GenBank/DDBJ whole genome shotgun (WGS) entry which is preliminary data.</text>
</comment>
<dbReference type="GO" id="GO:0003735">
    <property type="term" value="F:structural constituent of ribosome"/>
    <property type="evidence" value="ECO:0007669"/>
    <property type="project" value="InterPro"/>
</dbReference>
<dbReference type="InterPro" id="IPR005484">
    <property type="entry name" value="Ribosomal_uL18_bac/plant/anim"/>
</dbReference>
<evidence type="ECO:0000256" key="3">
    <source>
        <dbReference type="ARBA" id="ARBA00022884"/>
    </source>
</evidence>
<dbReference type="SUPFAM" id="SSF53137">
    <property type="entry name" value="Translational machinery components"/>
    <property type="match status" value="1"/>
</dbReference>
<dbReference type="HAMAP" id="MF_01337_B">
    <property type="entry name" value="Ribosomal_uL18_B"/>
    <property type="match status" value="1"/>
</dbReference>
<keyword evidence="2 7" id="KW-0699">rRNA-binding</keyword>
<dbReference type="GO" id="GO:0006412">
    <property type="term" value="P:translation"/>
    <property type="evidence" value="ECO:0007669"/>
    <property type="project" value="UniProtKB-UniRule"/>
</dbReference>
<dbReference type="GO" id="GO:0008097">
    <property type="term" value="F:5S rRNA binding"/>
    <property type="evidence" value="ECO:0007669"/>
    <property type="project" value="TreeGrafter"/>
</dbReference>
<organism evidence="8">
    <name type="scientific">candidate division CPR3 bacterium</name>
    <dbReference type="NCBI Taxonomy" id="2268181"/>
    <lineage>
        <taxon>Bacteria</taxon>
        <taxon>Bacteria division CPR3</taxon>
    </lineage>
</organism>
<dbReference type="FunFam" id="3.30.420.100:FF:000001">
    <property type="entry name" value="50S ribosomal protein L18"/>
    <property type="match status" value="1"/>
</dbReference>
<comment type="function">
    <text evidence="7">This is one of the proteins that bind and probably mediate the attachment of the 5S RNA into the large ribosomal subunit, where it forms part of the central protuberance.</text>
</comment>
<evidence type="ECO:0000313" key="8">
    <source>
        <dbReference type="EMBL" id="HHR92439.1"/>
    </source>
</evidence>